<gene>
    <name evidence="14 15" type="primary">LOC106809830</name>
</gene>
<keyword evidence="5" id="KW-0524">Neurogenesis</keyword>
<dbReference type="InterPro" id="IPR016201">
    <property type="entry name" value="PSI"/>
</dbReference>
<dbReference type="InterPro" id="IPR000884">
    <property type="entry name" value="TSP1_rpt"/>
</dbReference>
<organism evidence="13 14">
    <name type="scientific">Priapulus caudatus</name>
    <name type="common">Priapulid worm</name>
    <dbReference type="NCBI Taxonomy" id="37621"/>
    <lineage>
        <taxon>Eukaryota</taxon>
        <taxon>Metazoa</taxon>
        <taxon>Ecdysozoa</taxon>
        <taxon>Scalidophora</taxon>
        <taxon>Priapulida</taxon>
        <taxon>Priapulimorpha</taxon>
        <taxon>Priapulimorphida</taxon>
        <taxon>Priapulidae</taxon>
        <taxon>Priapulus</taxon>
    </lineage>
</organism>
<dbReference type="InterPro" id="IPR001627">
    <property type="entry name" value="Semap_dom"/>
</dbReference>
<evidence type="ECO:0000313" key="13">
    <source>
        <dbReference type="Proteomes" id="UP000695022"/>
    </source>
</evidence>
<dbReference type="Gene3D" id="3.30.1680.10">
    <property type="entry name" value="ligand-binding face of the semaphorins, domain 2"/>
    <property type="match status" value="1"/>
</dbReference>
<keyword evidence="8" id="KW-0325">Glycoprotein</keyword>
<accession>A0ABM1E8L5</accession>
<feature type="region of interest" description="Disordered" evidence="10">
    <location>
        <begin position="1047"/>
        <end position="1068"/>
    </location>
</feature>
<comment type="subcellular location">
    <subcellularLocation>
        <location evidence="1">Membrane</location>
        <topology evidence="1">Single-pass membrane protein</topology>
    </subcellularLocation>
</comment>
<keyword evidence="3" id="KW-0677">Repeat</keyword>
<evidence type="ECO:0000256" key="11">
    <source>
        <dbReference type="SAM" id="Phobius"/>
    </source>
</evidence>
<evidence type="ECO:0000259" key="12">
    <source>
        <dbReference type="PROSITE" id="PS51004"/>
    </source>
</evidence>
<dbReference type="SUPFAM" id="SSF103575">
    <property type="entry name" value="Plexin repeat"/>
    <property type="match status" value="1"/>
</dbReference>
<evidence type="ECO:0000256" key="5">
    <source>
        <dbReference type="ARBA" id="ARBA00022902"/>
    </source>
</evidence>
<evidence type="ECO:0000256" key="8">
    <source>
        <dbReference type="ARBA" id="ARBA00023180"/>
    </source>
</evidence>
<evidence type="ECO:0000256" key="9">
    <source>
        <dbReference type="PROSITE-ProRule" id="PRU00352"/>
    </source>
</evidence>
<evidence type="ECO:0000313" key="15">
    <source>
        <dbReference type="RefSeq" id="XP_014668537.1"/>
    </source>
</evidence>
<dbReference type="Pfam" id="PF23260">
    <property type="entry name" value="TSP1_2"/>
    <property type="match status" value="1"/>
</dbReference>
<dbReference type="PANTHER" id="PTHR11036">
    <property type="entry name" value="SEMAPHORIN"/>
    <property type="match status" value="1"/>
</dbReference>
<dbReference type="SUPFAM" id="SSF101912">
    <property type="entry name" value="Sema domain"/>
    <property type="match status" value="1"/>
</dbReference>
<dbReference type="PROSITE" id="PS51004">
    <property type="entry name" value="SEMA"/>
    <property type="match status" value="1"/>
</dbReference>
<dbReference type="PANTHER" id="PTHR11036:SF79">
    <property type="entry name" value="SEMAPHORIN 5C, ISOFORM A"/>
    <property type="match status" value="1"/>
</dbReference>
<comment type="caution">
    <text evidence="9">Lacks conserved residue(s) required for the propagation of feature annotation.</text>
</comment>
<sequence>MRVHFACCAVTVNAGMQSLVLILIGLATLGQCIRRELEHSAHDFTLVPHDELAKNIKYTFRARGVHNYTQLTFDLPRRQLLVGARNFLFRVNLTTLEIHESAEWSPSDEQTHMCTQKGQTDEKCHNFVRVLLIHKDSVFTCGTNAFKPMCSWREIERLNAVSEWVDGIAKCPYSLEQNSTALFTSDGDYYGATVLDFTARDPAIYRIMGDPPYLRTAQYNDKWLNDPDFVASFEIGNFTYFFFREIASESAGCSKTVYSRVARLCKKDKGGNLLMADTWTTFAKVRLNCSLPTEIVFYFDQIQDVFFHALQRRFYAVFTTQVSSIFGSAVCAFDMEALEDAFAGPFSYQKDMHSQWEQVPNLQQLECGAGTERSTRAYMERQKYQLMYLAAQPTQPTPLYTTEMERFSHVVVDNVEIKGGELVDVMFVATEAGTIKKLVKLSHLEHACLVEELMLFPVDAPQRVYVLKLLSSEGALYVGTDEGVIKIDVERCDRFKTRGECSPTSQDPYCGWNSRLSKCTRAPAGNTRSPYWLQDIHACPDTSEPVNGGFGPWNDWTKCNHVGVLSPGEECLCRMRDCNDPPPANGGKNCRGQRVQVSNCTTHGGWTPWSEWSACSLSCGRAMKTRHRRCGNPEPRFGGRVCVGKETEEDACDYVPCPVLPPPKQDGGWSPWSAWSRCSAECGGGMRKRSRTCDSPEPRYNGLPCSGCDVQFSPCSEEPCQEVKKSTPWTLWGKNNVTKDGYFEQRFRFTCHAEVPDASLMRIGNMRKQERFCVDGARSCLNSAFINNDGEWSSWQEWSSCTAECGGGVQTRSRDCNSPKPVGSGTDCEGYGLMQRQCNMHSCQGEWSCWSPWSECSVTCSTGTRRRTRECRTSGSQERTTACIGKSRDEEICEMAPCELEIGWHQWSAWSLCDGDNNRHRTRVCKEAEPNATQCLGPGDDTRACSFTPIVQESRSPGGAGIAVMHLAIASCVAFVVGCAISIVVITWYQRRQRGEPNRESAINKADLFMPVNLEWKNNETPLAGTTYRNAPVTRNGSMLRNGTIVSGGGGGGGTLPRGPTITRGQSLTRKTNPYGTLQRMTVKTPAETESFKRVSMMKDYDQI</sequence>
<dbReference type="Gene3D" id="2.130.10.10">
    <property type="entry name" value="YVTN repeat-like/Quinoprotein amine dehydrogenase"/>
    <property type="match status" value="1"/>
</dbReference>
<protein>
    <submittedName>
        <fullName evidence="14 15">Semaphorin-5A-like</fullName>
    </submittedName>
</protein>
<keyword evidence="13" id="KW-1185">Reference proteome</keyword>
<dbReference type="PROSITE" id="PS50092">
    <property type="entry name" value="TSP1"/>
    <property type="match status" value="6"/>
</dbReference>
<dbReference type="Pfam" id="PF00090">
    <property type="entry name" value="TSP_1"/>
    <property type="match status" value="5"/>
</dbReference>
<dbReference type="InterPro" id="IPR057563">
    <property type="entry name" value="Sema5A/B-like_TSP-1"/>
</dbReference>
<dbReference type="GeneID" id="106809830"/>
<dbReference type="Gene3D" id="2.20.100.10">
    <property type="entry name" value="Thrombospondin type-1 (TSP1) repeat"/>
    <property type="match status" value="5"/>
</dbReference>
<dbReference type="PRINTS" id="PR01705">
    <property type="entry name" value="TSP1REPEAT"/>
</dbReference>
<reference evidence="14 15" key="1">
    <citation type="submission" date="2025-05" db="UniProtKB">
        <authorList>
            <consortium name="RefSeq"/>
        </authorList>
    </citation>
    <scope>IDENTIFICATION</scope>
</reference>
<evidence type="ECO:0000256" key="10">
    <source>
        <dbReference type="SAM" id="MobiDB-lite"/>
    </source>
</evidence>
<dbReference type="InterPro" id="IPR036383">
    <property type="entry name" value="TSP1_rpt_sf"/>
</dbReference>
<keyword evidence="7" id="KW-1015">Disulfide bond</keyword>
<evidence type="ECO:0000256" key="1">
    <source>
        <dbReference type="ARBA" id="ARBA00004167"/>
    </source>
</evidence>
<dbReference type="SMART" id="SM00209">
    <property type="entry name" value="TSP1"/>
    <property type="match status" value="6"/>
</dbReference>
<dbReference type="RefSeq" id="XP_014668536.1">
    <property type="nucleotide sequence ID" value="XM_014813050.1"/>
</dbReference>
<feature type="transmembrane region" description="Helical" evidence="11">
    <location>
        <begin position="963"/>
        <end position="989"/>
    </location>
</feature>
<dbReference type="Proteomes" id="UP000695022">
    <property type="component" value="Unplaced"/>
</dbReference>
<dbReference type="SMART" id="SM00423">
    <property type="entry name" value="PSI"/>
    <property type="match status" value="1"/>
</dbReference>
<evidence type="ECO:0000256" key="2">
    <source>
        <dbReference type="ARBA" id="ARBA00022692"/>
    </source>
</evidence>
<dbReference type="Pfam" id="PF01403">
    <property type="entry name" value="Sema"/>
    <property type="match status" value="1"/>
</dbReference>
<proteinExistence type="predicted"/>
<feature type="compositionally biased region" description="Gly residues" evidence="10">
    <location>
        <begin position="1047"/>
        <end position="1056"/>
    </location>
</feature>
<dbReference type="SMART" id="SM00630">
    <property type="entry name" value="Sema"/>
    <property type="match status" value="1"/>
</dbReference>
<dbReference type="InterPro" id="IPR015943">
    <property type="entry name" value="WD40/YVTN_repeat-like_dom_sf"/>
</dbReference>
<keyword evidence="11" id="KW-0472">Membrane</keyword>
<keyword evidence="4" id="KW-0221">Differentiation</keyword>
<keyword evidence="6 11" id="KW-1133">Transmembrane helix</keyword>
<evidence type="ECO:0000256" key="4">
    <source>
        <dbReference type="ARBA" id="ARBA00022782"/>
    </source>
</evidence>
<feature type="domain" description="Sema" evidence="12">
    <location>
        <begin position="44"/>
        <end position="489"/>
    </location>
</feature>
<name>A0ABM1E8L5_PRICU</name>
<dbReference type="InterPro" id="IPR036352">
    <property type="entry name" value="Semap_dom_sf"/>
</dbReference>
<dbReference type="SUPFAM" id="SSF82895">
    <property type="entry name" value="TSP-1 type 1 repeat"/>
    <property type="match status" value="5"/>
</dbReference>
<dbReference type="RefSeq" id="XP_014668537.1">
    <property type="nucleotide sequence ID" value="XM_014813051.1"/>
</dbReference>
<evidence type="ECO:0000313" key="14">
    <source>
        <dbReference type="RefSeq" id="XP_014668536.1"/>
    </source>
</evidence>
<evidence type="ECO:0000256" key="7">
    <source>
        <dbReference type="ARBA" id="ARBA00023157"/>
    </source>
</evidence>
<evidence type="ECO:0000256" key="6">
    <source>
        <dbReference type="ARBA" id="ARBA00022989"/>
    </source>
</evidence>
<evidence type="ECO:0000256" key="3">
    <source>
        <dbReference type="ARBA" id="ARBA00022737"/>
    </source>
</evidence>
<keyword evidence="2 11" id="KW-0812">Transmembrane</keyword>
<dbReference type="InterPro" id="IPR027231">
    <property type="entry name" value="Semaphorin"/>
</dbReference>